<reference evidence="3" key="4">
    <citation type="submission" date="2019-03" db="UniProtKB">
        <authorList>
            <consortium name="EnsemblPlants"/>
        </authorList>
    </citation>
    <scope>IDENTIFICATION</scope>
</reference>
<dbReference type="PANTHER" id="PTHR33710">
    <property type="entry name" value="BNAC02G09200D PROTEIN"/>
    <property type="match status" value="1"/>
</dbReference>
<feature type="transmembrane region" description="Helical" evidence="1">
    <location>
        <begin position="589"/>
        <end position="608"/>
    </location>
</feature>
<dbReference type="Gene3D" id="3.60.10.10">
    <property type="entry name" value="Endonuclease/exonuclease/phosphatase"/>
    <property type="match status" value="1"/>
</dbReference>
<dbReference type="InterPro" id="IPR036691">
    <property type="entry name" value="Endo/exonu/phosph_ase_sf"/>
</dbReference>
<dbReference type="InterPro" id="IPR005135">
    <property type="entry name" value="Endo/exonuclease/phosphatase"/>
</dbReference>
<evidence type="ECO:0000256" key="1">
    <source>
        <dbReference type="SAM" id="Phobius"/>
    </source>
</evidence>
<reference evidence="4" key="2">
    <citation type="journal article" date="2017" name="Nat. Plants">
        <title>The Aegilops tauschii genome reveals multiple impacts of transposons.</title>
        <authorList>
            <person name="Zhao G."/>
            <person name="Zou C."/>
            <person name="Li K."/>
            <person name="Wang K."/>
            <person name="Li T."/>
            <person name="Gao L."/>
            <person name="Zhang X."/>
            <person name="Wang H."/>
            <person name="Yang Z."/>
            <person name="Liu X."/>
            <person name="Jiang W."/>
            <person name="Mao L."/>
            <person name="Kong X."/>
            <person name="Jiao Y."/>
            <person name="Jia J."/>
        </authorList>
    </citation>
    <scope>NUCLEOTIDE SEQUENCE [LARGE SCALE GENOMIC DNA]</scope>
    <source>
        <strain evidence="4">cv. AL8/78</strain>
    </source>
</reference>
<evidence type="ECO:0000313" key="4">
    <source>
        <dbReference type="Proteomes" id="UP000015105"/>
    </source>
</evidence>
<reference evidence="3" key="5">
    <citation type="journal article" date="2021" name="G3 (Bethesda)">
        <title>Aegilops tauschii genome assembly Aet v5.0 features greater sequence contiguity and improved annotation.</title>
        <authorList>
            <person name="Wang L."/>
            <person name="Zhu T."/>
            <person name="Rodriguez J.C."/>
            <person name="Deal K.R."/>
            <person name="Dubcovsky J."/>
            <person name="McGuire P.E."/>
            <person name="Lux T."/>
            <person name="Spannagl M."/>
            <person name="Mayer K.F.X."/>
            <person name="Baldrich P."/>
            <person name="Meyers B.C."/>
            <person name="Huo N."/>
            <person name="Gu Y.Q."/>
            <person name="Zhou H."/>
            <person name="Devos K.M."/>
            <person name="Bennetzen J.L."/>
            <person name="Unver T."/>
            <person name="Budak H."/>
            <person name="Gulick P.J."/>
            <person name="Galiba G."/>
            <person name="Kalapos B."/>
            <person name="Nelson D.R."/>
            <person name="Li P."/>
            <person name="You F.M."/>
            <person name="Luo M.C."/>
            <person name="Dvorak J."/>
        </authorList>
    </citation>
    <scope>NUCLEOTIDE SEQUENCE [LARGE SCALE GENOMIC DNA]</scope>
    <source>
        <strain evidence="3">cv. AL8/78</strain>
    </source>
</reference>
<accession>A0A452ZD65</accession>
<evidence type="ECO:0000259" key="2">
    <source>
        <dbReference type="Pfam" id="PF03372"/>
    </source>
</evidence>
<organism evidence="3 4">
    <name type="scientific">Aegilops tauschii subsp. strangulata</name>
    <name type="common">Goatgrass</name>
    <dbReference type="NCBI Taxonomy" id="200361"/>
    <lineage>
        <taxon>Eukaryota</taxon>
        <taxon>Viridiplantae</taxon>
        <taxon>Streptophyta</taxon>
        <taxon>Embryophyta</taxon>
        <taxon>Tracheophyta</taxon>
        <taxon>Spermatophyta</taxon>
        <taxon>Magnoliopsida</taxon>
        <taxon>Liliopsida</taxon>
        <taxon>Poales</taxon>
        <taxon>Poaceae</taxon>
        <taxon>BOP clade</taxon>
        <taxon>Pooideae</taxon>
        <taxon>Triticodae</taxon>
        <taxon>Triticeae</taxon>
        <taxon>Triticinae</taxon>
        <taxon>Aegilops</taxon>
    </lineage>
</organism>
<dbReference type="AlphaFoldDB" id="A0A452ZD65"/>
<evidence type="ECO:0000313" key="3">
    <source>
        <dbReference type="EnsemblPlants" id="AET1Gv20722300.4"/>
    </source>
</evidence>
<reference evidence="4" key="1">
    <citation type="journal article" date="2014" name="Science">
        <title>Ancient hybridizations among the ancestral genomes of bread wheat.</title>
        <authorList>
            <consortium name="International Wheat Genome Sequencing Consortium,"/>
            <person name="Marcussen T."/>
            <person name="Sandve S.R."/>
            <person name="Heier L."/>
            <person name="Spannagl M."/>
            <person name="Pfeifer M."/>
            <person name="Jakobsen K.S."/>
            <person name="Wulff B.B."/>
            <person name="Steuernagel B."/>
            <person name="Mayer K.F."/>
            <person name="Olsen O.A."/>
        </authorList>
    </citation>
    <scope>NUCLEOTIDE SEQUENCE [LARGE SCALE GENOMIC DNA]</scope>
    <source>
        <strain evidence="4">cv. AL8/78</strain>
    </source>
</reference>
<keyword evidence="1" id="KW-1133">Transmembrane helix</keyword>
<reference evidence="3" key="3">
    <citation type="journal article" date="2017" name="Nature">
        <title>Genome sequence of the progenitor of the wheat D genome Aegilops tauschii.</title>
        <authorList>
            <person name="Luo M.C."/>
            <person name="Gu Y.Q."/>
            <person name="Puiu D."/>
            <person name="Wang H."/>
            <person name="Twardziok S.O."/>
            <person name="Deal K.R."/>
            <person name="Huo N."/>
            <person name="Zhu T."/>
            <person name="Wang L."/>
            <person name="Wang Y."/>
            <person name="McGuire P.E."/>
            <person name="Liu S."/>
            <person name="Long H."/>
            <person name="Ramasamy R.K."/>
            <person name="Rodriguez J.C."/>
            <person name="Van S.L."/>
            <person name="Yuan L."/>
            <person name="Wang Z."/>
            <person name="Xia Z."/>
            <person name="Xiao L."/>
            <person name="Anderson O.D."/>
            <person name="Ouyang S."/>
            <person name="Liang Y."/>
            <person name="Zimin A.V."/>
            <person name="Pertea G."/>
            <person name="Qi P."/>
            <person name="Bennetzen J.L."/>
            <person name="Dai X."/>
            <person name="Dawson M.W."/>
            <person name="Muller H.G."/>
            <person name="Kugler K."/>
            <person name="Rivarola-Duarte L."/>
            <person name="Spannagl M."/>
            <person name="Mayer K.F.X."/>
            <person name="Lu F.H."/>
            <person name="Bevan M.W."/>
            <person name="Leroy P."/>
            <person name="Li P."/>
            <person name="You F.M."/>
            <person name="Sun Q."/>
            <person name="Liu Z."/>
            <person name="Lyons E."/>
            <person name="Wicker T."/>
            <person name="Salzberg S.L."/>
            <person name="Devos K.M."/>
            <person name="Dvorak J."/>
        </authorList>
    </citation>
    <scope>NUCLEOTIDE SEQUENCE [LARGE SCALE GENOMIC DNA]</scope>
    <source>
        <strain evidence="3">cv. AL8/78</strain>
    </source>
</reference>
<dbReference type="PANTHER" id="PTHR33710:SF79">
    <property type="entry name" value="OS06G0205337 PROTEIN"/>
    <property type="match status" value="1"/>
</dbReference>
<name>A0A452ZD65_AEGTS</name>
<keyword evidence="1" id="KW-0812">Transmembrane</keyword>
<dbReference type="Pfam" id="PF03372">
    <property type="entry name" value="Exo_endo_phos"/>
    <property type="match status" value="1"/>
</dbReference>
<protein>
    <recommendedName>
        <fullName evidence="2">Endonuclease/exonuclease/phosphatase domain-containing protein</fullName>
    </recommendedName>
</protein>
<sequence length="611" mass="69838">MKAIDWNCRGMGRGLGSDRMLFLANLIRSTKAQVIFVSEIKSSKVHSVDLLNRFDVANSFVVPSRGASGGLWLMWNDDLKVSVHSSSFHFILANVVHLASGVHFCLICIYGDPYHRQTSAIWNQVSTFVYDNLGKPMICMGDLNDILYDTDGCNGSVNYFRMSAFRSIVKNCGFFDIGFSGRAYTWRNRQHTVNPIYRRLDRCLVNAVWCAHYPNTKVFNLPIIVSDHAPILISTDGSFVKPKQTFKFENWWLMEKDFSSFAKSAWNNARAGSFVAKTPSLAGALKTWCRKKKPFQQELQELESSIKQIQELPINQQDHALENSLILRYEQTLSKLNSFYKQRSKKGWATDGDRNTNFFHQAVLKRRKRNTICSVKDENNIVHFKPSLIANTFVNYFRYIFSSTHINCGRPFLASHLPEGSLDPTYLIPDKNEVLQILKDMKLNASPGPDGFNVEFYLATWDWIGHDVTQLVVNFYRTDDLLVCGQATIQEANAMANIINHFCSVSGQTPNWAKSAIMFSAHVSQAVIQDIKQIFPVSNMDANFSHLGHPLILPANNRSAAYYFVLDKFMNKIPAYKANLLSHAARFELINQFFLLFLFTIWLIFYFLRSL</sequence>
<proteinExistence type="predicted"/>
<keyword evidence="1" id="KW-0472">Membrane</keyword>
<dbReference type="GO" id="GO:0003824">
    <property type="term" value="F:catalytic activity"/>
    <property type="evidence" value="ECO:0007669"/>
    <property type="project" value="InterPro"/>
</dbReference>
<dbReference type="Gramene" id="AET1Gv20722300.4">
    <property type="protein sequence ID" value="AET1Gv20722300.4"/>
    <property type="gene ID" value="AET1Gv20722300"/>
</dbReference>
<dbReference type="EnsemblPlants" id="AET1Gv20722300.4">
    <property type="protein sequence ID" value="AET1Gv20722300.4"/>
    <property type="gene ID" value="AET1Gv20722300"/>
</dbReference>
<dbReference type="SUPFAM" id="SSF56219">
    <property type="entry name" value="DNase I-like"/>
    <property type="match status" value="1"/>
</dbReference>
<keyword evidence="4" id="KW-1185">Reference proteome</keyword>
<feature type="domain" description="Endonuclease/exonuclease/phosphatase" evidence="2">
    <location>
        <begin position="6"/>
        <end position="228"/>
    </location>
</feature>
<dbReference type="Proteomes" id="UP000015105">
    <property type="component" value="Chromosome 1D"/>
</dbReference>